<evidence type="ECO:0000313" key="3">
    <source>
        <dbReference type="Proteomes" id="UP000317257"/>
    </source>
</evidence>
<dbReference type="Proteomes" id="UP000317257">
    <property type="component" value="Unassembled WGS sequence"/>
</dbReference>
<feature type="region of interest" description="Disordered" evidence="1">
    <location>
        <begin position="155"/>
        <end position="253"/>
    </location>
</feature>
<name>A0A5C6GCW8_METRR</name>
<feature type="compositionally biased region" description="Basic and acidic residues" evidence="1">
    <location>
        <begin position="39"/>
        <end position="49"/>
    </location>
</feature>
<dbReference type="EMBL" id="SBHS01000013">
    <property type="protein sequence ID" value="TWU74141.1"/>
    <property type="molecule type" value="Genomic_DNA"/>
</dbReference>
<protein>
    <submittedName>
        <fullName evidence="2">Uncharacterized protein</fullName>
    </submittedName>
</protein>
<feature type="compositionally biased region" description="Low complexity" evidence="1">
    <location>
        <begin position="69"/>
        <end position="79"/>
    </location>
</feature>
<feature type="compositionally biased region" description="Polar residues" evidence="1">
    <location>
        <begin position="207"/>
        <end position="222"/>
    </location>
</feature>
<feature type="region of interest" description="Disordered" evidence="1">
    <location>
        <begin position="289"/>
        <end position="319"/>
    </location>
</feature>
<dbReference type="AlphaFoldDB" id="A0A5C6GCW8"/>
<sequence>MGPPRTRARHLLAQRGRFQEGSMNDRVSAVPPVQFLGPQEREALERPVDAESSSAAAFHPAYFGRYEEQQQQQQQQQQQMPSPQLATRKPAVKLNIFGQVWEGVRGRFRLRRDADDREKEREKKRDAGDETHDRLSRDEVFASYQQLVASGFFSSHAIQSTRHGPPPNCRPSTSHGPAPKSANSPPPWPLAPAPLTPQSARPKRQVLTPQTVYSPVSVASSRGTKRAAESPVPSHDDDEDEEHDDGEDESTLAHRFLPKRLRISASRDISLPKLRSVASRKHMRAAAASARRSVSAGGKEREPNKLTKKVPWARQQDHEASLDVPLGGRKIRRPSSARSLRPVATSDGDAVLKVVPDANRGIPRVPDIPAKFTYGEDRENGVPWRGLRR</sequence>
<feature type="region of interest" description="Disordered" evidence="1">
    <location>
        <begin position="107"/>
        <end position="138"/>
    </location>
</feature>
<feature type="region of interest" description="Disordered" evidence="1">
    <location>
        <begin position="35"/>
        <end position="91"/>
    </location>
</feature>
<proteinExistence type="predicted"/>
<evidence type="ECO:0000256" key="1">
    <source>
        <dbReference type="SAM" id="MobiDB-lite"/>
    </source>
</evidence>
<comment type="caution">
    <text evidence="2">The sequence shown here is derived from an EMBL/GenBank/DDBJ whole genome shotgun (WGS) entry which is preliminary data.</text>
</comment>
<feature type="compositionally biased region" description="Basic and acidic residues" evidence="1">
    <location>
        <begin position="111"/>
        <end position="138"/>
    </location>
</feature>
<feature type="compositionally biased region" description="Pro residues" evidence="1">
    <location>
        <begin position="184"/>
        <end position="195"/>
    </location>
</feature>
<accession>A0A5C6GCW8</accession>
<evidence type="ECO:0000313" key="2">
    <source>
        <dbReference type="EMBL" id="TWU74141.1"/>
    </source>
</evidence>
<organism evidence="2 3">
    <name type="scientific">Metarhizium rileyi (strain RCEF 4871)</name>
    <name type="common">Nomuraea rileyi</name>
    <dbReference type="NCBI Taxonomy" id="1649241"/>
    <lineage>
        <taxon>Eukaryota</taxon>
        <taxon>Fungi</taxon>
        <taxon>Dikarya</taxon>
        <taxon>Ascomycota</taxon>
        <taxon>Pezizomycotina</taxon>
        <taxon>Sordariomycetes</taxon>
        <taxon>Hypocreomycetidae</taxon>
        <taxon>Hypocreales</taxon>
        <taxon>Clavicipitaceae</taxon>
        <taxon>Metarhizium</taxon>
    </lineage>
</organism>
<reference evidence="3" key="1">
    <citation type="submission" date="2018-12" db="EMBL/GenBank/DDBJ databases">
        <title>The complete genome of Metarhizium rileyi, a key fungal pathogen of Lepidoptera.</title>
        <authorList>
            <person name="Binneck E."/>
            <person name="Lastra C.C.L."/>
            <person name="Sosa-Gomez D.R."/>
        </authorList>
    </citation>
    <scope>NUCLEOTIDE SEQUENCE [LARGE SCALE GENOMIC DNA]</scope>
    <source>
        <strain evidence="3">Cep018-CH2</strain>
    </source>
</reference>
<feature type="compositionally biased region" description="Acidic residues" evidence="1">
    <location>
        <begin position="236"/>
        <end position="250"/>
    </location>
</feature>
<gene>
    <name evidence="2" type="ORF">ED733_005546</name>
</gene>